<sequence length="53" mass="6289">MLWFLHISGSLVSKAPKMSFTKNHYEMYWKNKDETNVKNAEWIQLTKTKNGIT</sequence>
<proteinExistence type="predicted"/>
<reference evidence="1 2" key="1">
    <citation type="journal article" date="2005" name="PLoS Genet.">
        <title>Life in hot carbon monoxide: the complete genome sequence of Carboxydothermus hydrogenoformans Z-2901.</title>
        <authorList>
            <person name="Wu M."/>
            <person name="Ren Q."/>
            <person name="Durkin A.S."/>
            <person name="Daugherty S.C."/>
            <person name="Brinkac L.M."/>
            <person name="Dodson R.J."/>
            <person name="Madupu R."/>
            <person name="Sullivan S.A."/>
            <person name="Kolonay J.F."/>
            <person name="Haft D.H."/>
            <person name="Nelson W.C."/>
            <person name="Tallon L.J."/>
            <person name="Jones K.M."/>
            <person name="Ulrich L.E."/>
            <person name="Gonzalez J.M."/>
            <person name="Zhulin I.B."/>
            <person name="Robb F.T."/>
            <person name="Eisen J.A."/>
        </authorList>
    </citation>
    <scope>NUCLEOTIDE SEQUENCE [LARGE SCALE GENOMIC DNA]</scope>
    <source>
        <strain evidence="2">ATCC BAA-161 / DSM 6008 / Z-2901</strain>
    </source>
</reference>
<gene>
    <name evidence="1" type="ordered locus">CHY_2122</name>
</gene>
<dbReference type="AlphaFoldDB" id="Q3AA98"/>
<organism evidence="1 2">
    <name type="scientific">Carboxydothermus hydrogenoformans (strain ATCC BAA-161 / DSM 6008 / Z-2901)</name>
    <dbReference type="NCBI Taxonomy" id="246194"/>
    <lineage>
        <taxon>Bacteria</taxon>
        <taxon>Bacillati</taxon>
        <taxon>Bacillota</taxon>
        <taxon>Clostridia</taxon>
        <taxon>Thermoanaerobacterales</taxon>
        <taxon>Thermoanaerobacteraceae</taxon>
        <taxon>Carboxydothermus</taxon>
    </lineage>
</organism>
<protein>
    <submittedName>
        <fullName evidence="1">Uncharacterized protein</fullName>
    </submittedName>
</protein>
<dbReference type="EMBL" id="CP000141">
    <property type="protein sequence ID" value="ABB15435.1"/>
    <property type="molecule type" value="Genomic_DNA"/>
</dbReference>
<dbReference type="HOGENOM" id="CLU_3059747_0_0_9"/>
<dbReference type="InParanoid" id="Q3AA98"/>
<dbReference type="STRING" id="246194.CHY_2122"/>
<dbReference type="KEGG" id="chy:CHY_2122"/>
<dbReference type="Proteomes" id="UP000002706">
    <property type="component" value="Chromosome"/>
</dbReference>
<evidence type="ECO:0000313" key="2">
    <source>
        <dbReference type="Proteomes" id="UP000002706"/>
    </source>
</evidence>
<evidence type="ECO:0000313" key="1">
    <source>
        <dbReference type="EMBL" id="ABB15435.1"/>
    </source>
</evidence>
<keyword evidence="2" id="KW-1185">Reference proteome</keyword>
<name>Q3AA98_CARHZ</name>
<accession>Q3AA98</accession>